<dbReference type="EMBL" id="JPKZ01002071">
    <property type="protein sequence ID" value="KHN78664.1"/>
    <property type="molecule type" value="Genomic_DNA"/>
</dbReference>
<proteinExistence type="predicted"/>
<feature type="region of interest" description="Disordered" evidence="7">
    <location>
        <begin position="67"/>
        <end position="86"/>
    </location>
</feature>
<dbReference type="PANTHER" id="PTHR15067:SF4">
    <property type="entry name" value="E3 UBIQUITIN-PROTEIN LIGASE RNF8"/>
    <property type="match status" value="1"/>
</dbReference>
<keyword evidence="1" id="KW-0808">Transferase</keyword>
<dbReference type="InterPro" id="IPR001841">
    <property type="entry name" value="Znf_RING"/>
</dbReference>
<accession>A0A0B2VB18</accession>
<feature type="compositionally biased region" description="Basic residues" evidence="7">
    <location>
        <begin position="113"/>
        <end position="134"/>
    </location>
</feature>
<keyword evidence="3 6" id="KW-0863">Zinc-finger</keyword>
<evidence type="ECO:0000256" key="5">
    <source>
        <dbReference type="ARBA" id="ARBA00022833"/>
    </source>
</evidence>
<dbReference type="PROSITE" id="PS50089">
    <property type="entry name" value="ZF_RING_2"/>
    <property type="match status" value="1"/>
</dbReference>
<keyword evidence="4" id="KW-0833">Ubl conjugation pathway</keyword>
<dbReference type="GO" id="GO:0008270">
    <property type="term" value="F:zinc ion binding"/>
    <property type="evidence" value="ECO:0007669"/>
    <property type="project" value="UniProtKB-KW"/>
</dbReference>
<feature type="region of interest" description="Disordered" evidence="7">
    <location>
        <begin position="236"/>
        <end position="284"/>
    </location>
</feature>
<dbReference type="GO" id="GO:0016567">
    <property type="term" value="P:protein ubiquitination"/>
    <property type="evidence" value="ECO:0007669"/>
    <property type="project" value="TreeGrafter"/>
</dbReference>
<feature type="domain" description="RING-type" evidence="8">
    <location>
        <begin position="8"/>
        <end position="48"/>
    </location>
</feature>
<dbReference type="Proteomes" id="UP000031036">
    <property type="component" value="Unassembled WGS sequence"/>
</dbReference>
<feature type="region of interest" description="Disordered" evidence="7">
    <location>
        <begin position="318"/>
        <end position="338"/>
    </location>
</feature>
<gene>
    <name evidence="9" type="primary">DZIP3</name>
    <name evidence="9" type="ORF">Tcan_09295</name>
</gene>
<keyword evidence="2" id="KW-0479">Metal-binding</keyword>
<dbReference type="GO" id="GO:0005829">
    <property type="term" value="C:cytosol"/>
    <property type="evidence" value="ECO:0007669"/>
    <property type="project" value="TreeGrafter"/>
</dbReference>
<evidence type="ECO:0000256" key="1">
    <source>
        <dbReference type="ARBA" id="ARBA00022679"/>
    </source>
</evidence>
<reference evidence="9 10" key="1">
    <citation type="submission" date="2014-11" db="EMBL/GenBank/DDBJ databases">
        <title>Genetic blueprint of the zoonotic pathogen Toxocara canis.</title>
        <authorList>
            <person name="Zhu X.-Q."/>
            <person name="Korhonen P.K."/>
            <person name="Cai H."/>
            <person name="Young N.D."/>
            <person name="Nejsum P."/>
            <person name="von Samson-Himmelstjerna G."/>
            <person name="Boag P.R."/>
            <person name="Tan P."/>
            <person name="Li Q."/>
            <person name="Min J."/>
            <person name="Yang Y."/>
            <person name="Wang X."/>
            <person name="Fang X."/>
            <person name="Hall R.S."/>
            <person name="Hofmann A."/>
            <person name="Sternberg P.W."/>
            <person name="Jex A.R."/>
            <person name="Gasser R.B."/>
        </authorList>
    </citation>
    <scope>NUCLEOTIDE SEQUENCE [LARGE SCALE GENOMIC DNA]</scope>
    <source>
        <strain evidence="9">PN_DK_2014</strain>
    </source>
</reference>
<dbReference type="GO" id="GO:0006511">
    <property type="term" value="P:ubiquitin-dependent protein catabolic process"/>
    <property type="evidence" value="ECO:0007669"/>
    <property type="project" value="TreeGrafter"/>
</dbReference>
<dbReference type="OrthoDB" id="5816877at2759"/>
<dbReference type="STRING" id="6265.A0A0B2VB18"/>
<dbReference type="Gene3D" id="3.30.40.10">
    <property type="entry name" value="Zinc/RING finger domain, C3HC4 (zinc finger)"/>
    <property type="match status" value="1"/>
</dbReference>
<comment type="caution">
    <text evidence="9">The sequence shown here is derived from an EMBL/GenBank/DDBJ whole genome shotgun (WGS) entry which is preliminary data.</text>
</comment>
<name>A0A0B2VB18_TOXCA</name>
<protein>
    <submittedName>
        <fullName evidence="9">E3 ubiquitin-protein ligase DZIP3</fullName>
    </submittedName>
</protein>
<evidence type="ECO:0000256" key="6">
    <source>
        <dbReference type="PROSITE-ProRule" id="PRU00175"/>
    </source>
</evidence>
<dbReference type="GO" id="GO:0061630">
    <property type="term" value="F:ubiquitin protein ligase activity"/>
    <property type="evidence" value="ECO:0007669"/>
    <property type="project" value="TreeGrafter"/>
</dbReference>
<feature type="region of interest" description="Disordered" evidence="7">
    <location>
        <begin position="112"/>
        <end position="142"/>
    </location>
</feature>
<evidence type="ECO:0000313" key="10">
    <source>
        <dbReference type="Proteomes" id="UP000031036"/>
    </source>
</evidence>
<keyword evidence="10" id="KW-1185">Reference proteome</keyword>
<dbReference type="InterPro" id="IPR013083">
    <property type="entry name" value="Znf_RING/FYVE/PHD"/>
</dbReference>
<evidence type="ECO:0000256" key="7">
    <source>
        <dbReference type="SAM" id="MobiDB-lite"/>
    </source>
</evidence>
<evidence type="ECO:0000313" key="9">
    <source>
        <dbReference type="EMBL" id="KHN78664.1"/>
    </source>
</evidence>
<dbReference type="SMART" id="SM00184">
    <property type="entry name" value="RING"/>
    <property type="match status" value="1"/>
</dbReference>
<dbReference type="GO" id="GO:0000151">
    <property type="term" value="C:ubiquitin ligase complex"/>
    <property type="evidence" value="ECO:0007669"/>
    <property type="project" value="TreeGrafter"/>
</dbReference>
<dbReference type="CDD" id="cd16454">
    <property type="entry name" value="RING-H2_PA-TM-RING"/>
    <property type="match status" value="1"/>
</dbReference>
<organism evidence="9 10">
    <name type="scientific">Toxocara canis</name>
    <name type="common">Canine roundworm</name>
    <dbReference type="NCBI Taxonomy" id="6265"/>
    <lineage>
        <taxon>Eukaryota</taxon>
        <taxon>Metazoa</taxon>
        <taxon>Ecdysozoa</taxon>
        <taxon>Nematoda</taxon>
        <taxon>Chromadorea</taxon>
        <taxon>Rhabditida</taxon>
        <taxon>Spirurina</taxon>
        <taxon>Ascaridomorpha</taxon>
        <taxon>Ascaridoidea</taxon>
        <taxon>Toxocaridae</taxon>
        <taxon>Toxocara</taxon>
    </lineage>
</organism>
<dbReference type="Pfam" id="PF13639">
    <property type="entry name" value="zf-RING_2"/>
    <property type="match status" value="1"/>
</dbReference>
<feature type="compositionally biased region" description="Polar residues" evidence="7">
    <location>
        <begin position="318"/>
        <end position="335"/>
    </location>
</feature>
<evidence type="ECO:0000256" key="2">
    <source>
        <dbReference type="ARBA" id="ARBA00022723"/>
    </source>
</evidence>
<sequence length="465" mass="50773">MATIVGLCTVCRSNMKLAQISVLTCGHTFHYICVIRWLQQSHTCPNCRRFTLIRDVVSRVYFLPPSDDDASGSHDGDETPPPIDVLGEDIAQSSQNDVMVDTAISSVQQFRAPHVHSRLSHSQFRRQRSSRTRHPSQSFVSGEYEESIGRFIGAERRMETGEERRSSAVPFNALIRVGIAAPPQSPPPLLPNTQPTEQQGEQNGLESENSWLFESVGDSDSEHSNGDAEVIVLSSDDDSSIRQSHSPNGDNDLAPLSSSSSTSSYRPARPIRPRSPFGSPLRRSPPLCSPVLLSTYQRSVSPAYSLASPDQLSASLDYSATSPDYPQASPEYSQASPYLSHSFHSPSSSFGWLDDVSDGDGWSVESEDSLRLGTAENAQQNDGIASPSSSLWCAYEGQQAVVSHSSARVAEEGQRTSASYVSNSNSTPSMARYNQTAQYIRTLKRGFDPSLLDSSARAPKRSKFS</sequence>
<evidence type="ECO:0000256" key="4">
    <source>
        <dbReference type="ARBA" id="ARBA00022786"/>
    </source>
</evidence>
<dbReference type="PANTHER" id="PTHR15067">
    <property type="entry name" value="E3 UBIQUITIN-PROTEIN LIGASE RNF8"/>
    <property type="match status" value="1"/>
</dbReference>
<dbReference type="AlphaFoldDB" id="A0A0B2VB18"/>
<evidence type="ECO:0000256" key="3">
    <source>
        <dbReference type="ARBA" id="ARBA00022771"/>
    </source>
</evidence>
<dbReference type="SUPFAM" id="SSF57850">
    <property type="entry name" value="RING/U-box"/>
    <property type="match status" value="1"/>
</dbReference>
<feature type="region of interest" description="Disordered" evidence="7">
    <location>
        <begin position="179"/>
        <end position="205"/>
    </location>
</feature>
<evidence type="ECO:0000259" key="8">
    <source>
        <dbReference type="PROSITE" id="PS50089"/>
    </source>
</evidence>
<keyword evidence="5" id="KW-0862">Zinc</keyword>